<dbReference type="OrthoDB" id="163257at2759"/>
<dbReference type="PANTHER" id="PTHR23148">
    <property type="entry name" value="SERINE/ARGININE REGULATED NUCLEAR MATRIX PROTEIN"/>
    <property type="match status" value="1"/>
</dbReference>
<keyword evidence="5" id="KW-1185">Reference proteome</keyword>
<feature type="compositionally biased region" description="Basic residues" evidence="2">
    <location>
        <begin position="208"/>
        <end position="227"/>
    </location>
</feature>
<feature type="compositionally biased region" description="Polar residues" evidence="2">
    <location>
        <begin position="394"/>
        <end position="404"/>
    </location>
</feature>
<feature type="compositionally biased region" description="Basic and acidic residues" evidence="2">
    <location>
        <begin position="349"/>
        <end position="361"/>
    </location>
</feature>
<dbReference type="Proteomes" id="UP000246991">
    <property type="component" value="Unassembled WGS sequence"/>
</dbReference>
<reference evidence="4 5" key="1">
    <citation type="submission" date="2018-03" db="EMBL/GenBank/DDBJ databases">
        <title>Genomes of Pezizomycetes fungi and the evolution of truffles.</title>
        <authorList>
            <person name="Murat C."/>
            <person name="Payen T."/>
            <person name="Noel B."/>
            <person name="Kuo A."/>
            <person name="Martin F.M."/>
        </authorList>
    </citation>
    <scope>NUCLEOTIDE SEQUENCE [LARGE SCALE GENOMIC DNA]</scope>
    <source>
        <strain evidence="4">091103-1</strain>
    </source>
</reference>
<dbReference type="PROSITE" id="PS51025">
    <property type="entry name" value="PWI"/>
    <property type="match status" value="1"/>
</dbReference>
<feature type="compositionally biased region" description="Basic and acidic residues" evidence="2">
    <location>
        <begin position="246"/>
        <end position="255"/>
    </location>
</feature>
<feature type="domain" description="PWI" evidence="3">
    <location>
        <begin position="8"/>
        <end position="107"/>
    </location>
</feature>
<feature type="compositionally biased region" description="Polar residues" evidence="2">
    <location>
        <begin position="155"/>
        <end position="164"/>
    </location>
</feature>
<feature type="compositionally biased region" description="Basic residues" evidence="2">
    <location>
        <begin position="270"/>
        <end position="285"/>
    </location>
</feature>
<feature type="compositionally biased region" description="Basic and acidic residues" evidence="2">
    <location>
        <begin position="406"/>
        <end position="423"/>
    </location>
</feature>
<feature type="compositionally biased region" description="Basic and acidic residues" evidence="2">
    <location>
        <begin position="321"/>
        <end position="332"/>
    </location>
</feature>
<protein>
    <recommendedName>
        <fullName evidence="3">PWI domain-containing protein</fullName>
    </recommendedName>
</protein>
<feature type="compositionally biased region" description="Low complexity" evidence="2">
    <location>
        <begin position="286"/>
        <end position="306"/>
    </location>
</feature>
<comment type="caution">
    <text evidence="4">The sequence shown here is derived from an EMBL/GenBank/DDBJ whole genome shotgun (WGS) entry which is preliminary data.</text>
</comment>
<organism evidence="4 5">
    <name type="scientific">Tuber magnatum</name>
    <name type="common">white Piedmont truffle</name>
    <dbReference type="NCBI Taxonomy" id="42249"/>
    <lineage>
        <taxon>Eukaryota</taxon>
        <taxon>Fungi</taxon>
        <taxon>Dikarya</taxon>
        <taxon>Ascomycota</taxon>
        <taxon>Pezizomycotina</taxon>
        <taxon>Pezizomycetes</taxon>
        <taxon>Pezizales</taxon>
        <taxon>Tuberaceae</taxon>
        <taxon>Tuber</taxon>
    </lineage>
</organism>
<name>A0A317T031_9PEZI</name>
<evidence type="ECO:0000259" key="3">
    <source>
        <dbReference type="PROSITE" id="PS51025"/>
    </source>
</evidence>
<dbReference type="InterPro" id="IPR036483">
    <property type="entry name" value="PWI_dom_sf"/>
</dbReference>
<feature type="compositionally biased region" description="Basic and acidic residues" evidence="2">
    <location>
        <begin position="430"/>
        <end position="439"/>
    </location>
</feature>
<evidence type="ECO:0000313" key="4">
    <source>
        <dbReference type="EMBL" id="PWW78851.1"/>
    </source>
</evidence>
<dbReference type="EMBL" id="PYWC01000012">
    <property type="protein sequence ID" value="PWW78851.1"/>
    <property type="molecule type" value="Genomic_DNA"/>
</dbReference>
<dbReference type="GO" id="GO:0005681">
    <property type="term" value="C:spliceosomal complex"/>
    <property type="evidence" value="ECO:0007669"/>
    <property type="project" value="TreeGrafter"/>
</dbReference>
<keyword evidence="1" id="KW-0507">mRNA processing</keyword>
<dbReference type="GO" id="GO:0006397">
    <property type="term" value="P:mRNA processing"/>
    <property type="evidence" value="ECO:0007669"/>
    <property type="project" value="UniProtKB-KW"/>
</dbReference>
<dbReference type="AlphaFoldDB" id="A0A317T031"/>
<sequence>MDAKILRGTKFPPEYSKKVDMQKVNLEVMKQWISGKVIDILGNEDDVVIDFVYSLLEEEKIPDPKKIQINLTGFLEKDTPAFCKQLWELLLSAQSNPQGVPMELLEKKKEELRREKAVVEERTEQQHRKREEEEAREREIANVRERERDTRRRAPQSTAGASSSKDTRERGGGGDSYTEGKDAPRISVVGGVVGEEVEIGSEAERQTHRSYNRYGRSRSRSRSRLRGGRVEHLARRPSLRYSSSPDTRRSRERQYHYRGRRSHTPDHSRGTRGGRRNHRDSRRWRSVSSRGSSSSRSSYASTESPSRSPPPKRGSRRARSVSRDRVDRREMQSSRGYAEETDSWRRRRRDSEELSGRDVRASKRRRSRSSDNDDSKNNKNRRGSPPRARDRQVKSSTATASSGTRVVEKGAGRDKEAGKDKELTLQQRENQLREQLLREKIKRSRQNSGSNGSGKGSLEGKDPTD</sequence>
<dbReference type="Pfam" id="PF01480">
    <property type="entry name" value="PWI"/>
    <property type="match status" value="1"/>
</dbReference>
<dbReference type="InterPro" id="IPR002483">
    <property type="entry name" value="PWI_dom"/>
</dbReference>
<dbReference type="GO" id="GO:0003723">
    <property type="term" value="F:RNA binding"/>
    <property type="evidence" value="ECO:0007669"/>
    <property type="project" value="TreeGrafter"/>
</dbReference>
<evidence type="ECO:0000256" key="1">
    <source>
        <dbReference type="ARBA" id="ARBA00022664"/>
    </source>
</evidence>
<accession>A0A317T031</accession>
<gene>
    <name evidence="4" type="ORF">C7212DRAFT_349407</name>
</gene>
<dbReference type="GO" id="GO:0048024">
    <property type="term" value="P:regulation of mRNA splicing, via spliceosome"/>
    <property type="evidence" value="ECO:0007669"/>
    <property type="project" value="TreeGrafter"/>
</dbReference>
<feature type="compositionally biased region" description="Basic and acidic residues" evidence="2">
    <location>
        <begin position="368"/>
        <end position="377"/>
    </location>
</feature>
<evidence type="ECO:0000256" key="2">
    <source>
        <dbReference type="SAM" id="MobiDB-lite"/>
    </source>
</evidence>
<dbReference type="PANTHER" id="PTHR23148:SF0">
    <property type="entry name" value="SERINE_ARGININE REPETITIVE MATRIX PROTEIN 1"/>
    <property type="match status" value="1"/>
</dbReference>
<proteinExistence type="predicted"/>
<dbReference type="Gene3D" id="1.20.1390.10">
    <property type="entry name" value="PWI domain"/>
    <property type="match status" value="1"/>
</dbReference>
<dbReference type="SUPFAM" id="SSF101233">
    <property type="entry name" value="PWI domain"/>
    <property type="match status" value="1"/>
</dbReference>
<dbReference type="STRING" id="42249.A0A317T031"/>
<feature type="region of interest" description="Disordered" evidence="2">
    <location>
        <begin position="116"/>
        <end position="465"/>
    </location>
</feature>
<dbReference type="InterPro" id="IPR052225">
    <property type="entry name" value="Ser/Arg_repetitive_matrix"/>
</dbReference>
<dbReference type="SMART" id="SM00311">
    <property type="entry name" value="PWI"/>
    <property type="match status" value="1"/>
</dbReference>
<evidence type="ECO:0000313" key="5">
    <source>
        <dbReference type="Proteomes" id="UP000246991"/>
    </source>
</evidence>
<feature type="compositionally biased region" description="Basic and acidic residues" evidence="2">
    <location>
        <begin position="116"/>
        <end position="152"/>
    </location>
</feature>
<feature type="compositionally biased region" description="Basic and acidic residues" evidence="2">
    <location>
        <begin position="165"/>
        <end position="184"/>
    </location>
</feature>